<dbReference type="InterPro" id="IPR000838">
    <property type="entry name" value="RNA_pol_sigma70_ECF_CS"/>
</dbReference>
<evidence type="ECO:0000313" key="10">
    <source>
        <dbReference type="Proteomes" id="UP000502756"/>
    </source>
</evidence>
<dbReference type="Gene3D" id="1.10.1740.10">
    <property type="match status" value="1"/>
</dbReference>
<dbReference type="Pfam" id="PF08281">
    <property type="entry name" value="Sigma70_r4_2"/>
    <property type="match status" value="1"/>
</dbReference>
<feature type="domain" description="RNA polymerase sigma-70 region 2" evidence="7">
    <location>
        <begin position="22"/>
        <end position="88"/>
    </location>
</feature>
<dbReference type="InterPro" id="IPR013324">
    <property type="entry name" value="RNA_pol_sigma_r3/r4-like"/>
</dbReference>
<keyword evidence="3 6" id="KW-0731">Sigma factor</keyword>
<dbReference type="GO" id="GO:0016987">
    <property type="term" value="F:sigma factor activity"/>
    <property type="evidence" value="ECO:0007669"/>
    <property type="project" value="UniProtKB-KW"/>
</dbReference>
<dbReference type="EMBL" id="CP053435">
    <property type="protein sequence ID" value="QJW92091.1"/>
    <property type="molecule type" value="Genomic_DNA"/>
</dbReference>
<dbReference type="KEGG" id="stae:HNV11_23295"/>
<keyword evidence="10" id="KW-1185">Reference proteome</keyword>
<dbReference type="Proteomes" id="UP000502756">
    <property type="component" value="Chromosome"/>
</dbReference>
<dbReference type="SUPFAM" id="SSF88946">
    <property type="entry name" value="Sigma2 domain of RNA polymerase sigma factors"/>
    <property type="match status" value="1"/>
</dbReference>
<organism evidence="9 10">
    <name type="scientific">Spirosoma taeanense</name>
    <dbReference type="NCBI Taxonomy" id="2735870"/>
    <lineage>
        <taxon>Bacteria</taxon>
        <taxon>Pseudomonadati</taxon>
        <taxon>Bacteroidota</taxon>
        <taxon>Cytophagia</taxon>
        <taxon>Cytophagales</taxon>
        <taxon>Cytophagaceae</taxon>
        <taxon>Spirosoma</taxon>
    </lineage>
</organism>
<evidence type="ECO:0000256" key="6">
    <source>
        <dbReference type="RuleBase" id="RU000716"/>
    </source>
</evidence>
<dbReference type="InterPro" id="IPR039425">
    <property type="entry name" value="RNA_pol_sigma-70-like"/>
</dbReference>
<name>A0A6M5YFQ2_9BACT</name>
<dbReference type="InterPro" id="IPR036388">
    <property type="entry name" value="WH-like_DNA-bd_sf"/>
</dbReference>
<keyword evidence="4 6" id="KW-0238">DNA-binding</keyword>
<dbReference type="PROSITE" id="PS01063">
    <property type="entry name" value="SIGMA70_ECF"/>
    <property type="match status" value="1"/>
</dbReference>
<keyword evidence="5 6" id="KW-0804">Transcription</keyword>
<dbReference type="InterPro" id="IPR007627">
    <property type="entry name" value="RNA_pol_sigma70_r2"/>
</dbReference>
<comment type="similarity">
    <text evidence="1 6">Belongs to the sigma-70 factor family. ECF subfamily.</text>
</comment>
<gene>
    <name evidence="9" type="ORF">HNV11_23295</name>
</gene>
<dbReference type="InterPro" id="IPR013325">
    <property type="entry name" value="RNA_pol_sigma_r2"/>
</dbReference>
<dbReference type="InterPro" id="IPR013249">
    <property type="entry name" value="RNA_pol_sigma70_r4_t2"/>
</dbReference>
<evidence type="ECO:0000256" key="2">
    <source>
        <dbReference type="ARBA" id="ARBA00023015"/>
    </source>
</evidence>
<dbReference type="Gene3D" id="1.10.10.10">
    <property type="entry name" value="Winged helix-like DNA-binding domain superfamily/Winged helix DNA-binding domain"/>
    <property type="match status" value="1"/>
</dbReference>
<dbReference type="PANTHER" id="PTHR43133">
    <property type="entry name" value="RNA POLYMERASE ECF-TYPE SIGMA FACTO"/>
    <property type="match status" value="1"/>
</dbReference>
<dbReference type="NCBIfam" id="TIGR02937">
    <property type="entry name" value="sigma70-ECF"/>
    <property type="match status" value="1"/>
</dbReference>
<feature type="domain" description="RNA polymerase sigma factor 70 region 4 type 2" evidence="8">
    <location>
        <begin position="116"/>
        <end position="165"/>
    </location>
</feature>
<dbReference type="SUPFAM" id="SSF88659">
    <property type="entry name" value="Sigma3 and sigma4 domains of RNA polymerase sigma factors"/>
    <property type="match status" value="1"/>
</dbReference>
<dbReference type="GO" id="GO:0006352">
    <property type="term" value="P:DNA-templated transcription initiation"/>
    <property type="evidence" value="ECO:0007669"/>
    <property type="project" value="InterPro"/>
</dbReference>
<proteinExistence type="inferred from homology"/>
<dbReference type="RefSeq" id="WP_171741942.1">
    <property type="nucleotide sequence ID" value="NZ_CP053435.1"/>
</dbReference>
<protein>
    <recommendedName>
        <fullName evidence="6">RNA polymerase sigma factor</fullName>
    </recommendedName>
</protein>
<keyword evidence="2 6" id="KW-0805">Transcription regulation</keyword>
<evidence type="ECO:0000256" key="4">
    <source>
        <dbReference type="ARBA" id="ARBA00023125"/>
    </source>
</evidence>
<accession>A0A6M5YFQ2</accession>
<dbReference type="Pfam" id="PF04542">
    <property type="entry name" value="Sigma70_r2"/>
    <property type="match status" value="1"/>
</dbReference>
<evidence type="ECO:0000259" key="7">
    <source>
        <dbReference type="Pfam" id="PF04542"/>
    </source>
</evidence>
<dbReference type="PANTHER" id="PTHR43133:SF46">
    <property type="entry name" value="RNA POLYMERASE SIGMA-70 FACTOR ECF SUBFAMILY"/>
    <property type="match status" value="1"/>
</dbReference>
<evidence type="ECO:0000256" key="1">
    <source>
        <dbReference type="ARBA" id="ARBA00010641"/>
    </source>
</evidence>
<dbReference type="AlphaFoldDB" id="A0A6M5YFQ2"/>
<evidence type="ECO:0000259" key="8">
    <source>
        <dbReference type="Pfam" id="PF08281"/>
    </source>
</evidence>
<reference evidence="9 10" key="1">
    <citation type="submission" date="2020-05" db="EMBL/GenBank/DDBJ databases">
        <title>Genome sequencing of Spirosoma sp. TS118.</title>
        <authorList>
            <person name="Lee J.-H."/>
            <person name="Jeong S."/>
            <person name="Zhao L."/>
            <person name="Jung J.-H."/>
            <person name="Kim M.-K."/>
            <person name="Lim S."/>
        </authorList>
    </citation>
    <scope>NUCLEOTIDE SEQUENCE [LARGE SCALE GENOMIC DNA]</scope>
    <source>
        <strain evidence="9 10">TS118</strain>
    </source>
</reference>
<evidence type="ECO:0000256" key="3">
    <source>
        <dbReference type="ARBA" id="ARBA00023082"/>
    </source>
</evidence>
<dbReference type="GO" id="GO:0003677">
    <property type="term" value="F:DNA binding"/>
    <property type="evidence" value="ECO:0007669"/>
    <property type="project" value="UniProtKB-KW"/>
</dbReference>
<dbReference type="InterPro" id="IPR014284">
    <property type="entry name" value="RNA_pol_sigma-70_dom"/>
</dbReference>
<sequence>MQDEYALVEGCRRGDRIVQRQLYERFAGKLFVVCKRYVRDPDEAEDVLQDSFVKIYRHIESFRFECPLEAWLKRIVINTALKHLRKQKPWEHTADVQELGPVLPQADESLPTLNYQYLLQLIQELPPGCRTVFNLYAIEGYNHLEIAEMLDIAEGTSKSQYARARGLLQQKLQSDSRTADGRIAANYSYEQRLRNE</sequence>
<evidence type="ECO:0000256" key="5">
    <source>
        <dbReference type="ARBA" id="ARBA00023163"/>
    </source>
</evidence>
<evidence type="ECO:0000313" key="9">
    <source>
        <dbReference type="EMBL" id="QJW92091.1"/>
    </source>
</evidence>